<evidence type="ECO:0008006" key="4">
    <source>
        <dbReference type="Google" id="ProtNLM"/>
    </source>
</evidence>
<dbReference type="STRING" id="760192.Halhy_1260"/>
<evidence type="ECO:0000313" key="3">
    <source>
        <dbReference type="Proteomes" id="UP000008461"/>
    </source>
</evidence>
<accession>F4KU19</accession>
<dbReference type="InterPro" id="IPR018750">
    <property type="entry name" value="DUF2306_membrane"/>
</dbReference>
<reference key="2">
    <citation type="submission" date="2011-04" db="EMBL/GenBank/DDBJ databases">
        <title>Complete sequence of chromosome of Haliscomenobacter hydrossis DSM 1100.</title>
        <authorList>
            <consortium name="US DOE Joint Genome Institute (JGI-PGF)"/>
            <person name="Lucas S."/>
            <person name="Han J."/>
            <person name="Lapidus A."/>
            <person name="Bruce D."/>
            <person name="Goodwin L."/>
            <person name="Pitluck S."/>
            <person name="Peters L."/>
            <person name="Kyrpides N."/>
            <person name="Mavromatis K."/>
            <person name="Ivanova N."/>
            <person name="Ovchinnikova G."/>
            <person name="Pagani I."/>
            <person name="Daligault H."/>
            <person name="Detter J.C."/>
            <person name="Han C."/>
            <person name="Land M."/>
            <person name="Hauser L."/>
            <person name="Markowitz V."/>
            <person name="Cheng J.-F."/>
            <person name="Hugenholtz P."/>
            <person name="Woyke T."/>
            <person name="Wu D."/>
            <person name="Verbarg S."/>
            <person name="Frueling A."/>
            <person name="Brambilla E."/>
            <person name="Klenk H.-P."/>
            <person name="Eisen J.A."/>
        </authorList>
    </citation>
    <scope>NUCLEOTIDE SEQUENCE</scope>
    <source>
        <strain>DSM 1100</strain>
    </source>
</reference>
<feature type="transmembrane region" description="Helical" evidence="1">
    <location>
        <begin position="87"/>
        <end position="106"/>
    </location>
</feature>
<keyword evidence="1" id="KW-1133">Transmembrane helix</keyword>
<organism evidence="2 3">
    <name type="scientific">Haliscomenobacter hydrossis (strain ATCC 27775 / DSM 1100 / LMG 10767 / O)</name>
    <dbReference type="NCBI Taxonomy" id="760192"/>
    <lineage>
        <taxon>Bacteria</taxon>
        <taxon>Pseudomonadati</taxon>
        <taxon>Bacteroidota</taxon>
        <taxon>Saprospiria</taxon>
        <taxon>Saprospirales</taxon>
        <taxon>Haliscomenobacteraceae</taxon>
        <taxon>Haliscomenobacter</taxon>
    </lineage>
</organism>
<sequence length="201" mass="22322">MTKKVLTPLFIFFAIAIGFYPLAYLMGDMRMGLLASKSTQLLSNQLWYFGFYTHISFGGLALLSGCTQFLPKLRQKRLSLHRTLGKVYIGSVLLSGSAGFGIGFAASAGPVAQAGFVTLAVAWLFTTIKAYLSIKRKNVSEHREWMTRSYALCFAAVTLRLWLPLFLGGLAMPFDTAYPIIAWLAWVPNLLVAELIIRLKK</sequence>
<keyword evidence="3" id="KW-1185">Reference proteome</keyword>
<feature type="transmembrane region" description="Helical" evidence="1">
    <location>
        <begin position="180"/>
        <end position="197"/>
    </location>
</feature>
<feature type="transmembrane region" description="Helical" evidence="1">
    <location>
        <begin position="112"/>
        <end position="132"/>
    </location>
</feature>
<gene>
    <name evidence="2" type="ordered locus">Halhy_1260</name>
</gene>
<dbReference type="Proteomes" id="UP000008461">
    <property type="component" value="Chromosome"/>
</dbReference>
<dbReference type="OrthoDB" id="6385003at2"/>
<dbReference type="HOGENOM" id="CLU_078522_1_1_10"/>
<keyword evidence="1" id="KW-0812">Transmembrane</keyword>
<protein>
    <recommendedName>
        <fullName evidence="4">Membrane protein (DUF2306)</fullName>
    </recommendedName>
</protein>
<evidence type="ECO:0000256" key="1">
    <source>
        <dbReference type="SAM" id="Phobius"/>
    </source>
</evidence>
<reference evidence="2 3" key="1">
    <citation type="journal article" date="2011" name="Stand. Genomic Sci.">
        <title>Complete genome sequence of Haliscomenobacter hydrossis type strain (O).</title>
        <authorList>
            <consortium name="US DOE Joint Genome Institute (JGI-PGF)"/>
            <person name="Daligault H."/>
            <person name="Lapidus A."/>
            <person name="Zeytun A."/>
            <person name="Nolan M."/>
            <person name="Lucas S."/>
            <person name="Del Rio T.G."/>
            <person name="Tice H."/>
            <person name="Cheng J.F."/>
            <person name="Tapia R."/>
            <person name="Han C."/>
            <person name="Goodwin L."/>
            <person name="Pitluck S."/>
            <person name="Liolios K."/>
            <person name="Pagani I."/>
            <person name="Ivanova N."/>
            <person name="Huntemann M."/>
            <person name="Mavromatis K."/>
            <person name="Mikhailova N."/>
            <person name="Pati A."/>
            <person name="Chen A."/>
            <person name="Palaniappan K."/>
            <person name="Land M."/>
            <person name="Hauser L."/>
            <person name="Brambilla E.M."/>
            <person name="Rohde M."/>
            <person name="Verbarg S."/>
            <person name="Goker M."/>
            <person name="Bristow J."/>
            <person name="Eisen J.A."/>
            <person name="Markowitz V."/>
            <person name="Hugenholtz P."/>
            <person name="Kyrpides N.C."/>
            <person name="Klenk H.P."/>
            <person name="Woyke T."/>
        </authorList>
    </citation>
    <scope>NUCLEOTIDE SEQUENCE [LARGE SCALE GENOMIC DNA]</scope>
    <source>
        <strain evidence="3">ATCC 27775 / DSM 1100 / LMG 10767 / O</strain>
    </source>
</reference>
<feature type="transmembrane region" description="Helical" evidence="1">
    <location>
        <begin position="7"/>
        <end position="26"/>
    </location>
</feature>
<dbReference type="EMBL" id="CP002691">
    <property type="protein sequence ID" value="AEE49155.1"/>
    <property type="molecule type" value="Genomic_DNA"/>
</dbReference>
<feature type="transmembrane region" description="Helical" evidence="1">
    <location>
        <begin position="152"/>
        <end position="174"/>
    </location>
</feature>
<dbReference type="KEGG" id="hhy:Halhy_1260"/>
<dbReference type="AlphaFoldDB" id="F4KU19"/>
<name>F4KU19_HALH1</name>
<feature type="transmembrane region" description="Helical" evidence="1">
    <location>
        <begin position="46"/>
        <end position="66"/>
    </location>
</feature>
<dbReference type="Pfam" id="PF10067">
    <property type="entry name" value="DUF2306"/>
    <property type="match status" value="1"/>
</dbReference>
<dbReference type="eggNOG" id="COG5395">
    <property type="taxonomic scope" value="Bacteria"/>
</dbReference>
<dbReference type="RefSeq" id="WP_013763710.1">
    <property type="nucleotide sequence ID" value="NC_015510.1"/>
</dbReference>
<proteinExistence type="predicted"/>
<evidence type="ECO:0000313" key="2">
    <source>
        <dbReference type="EMBL" id="AEE49155.1"/>
    </source>
</evidence>
<keyword evidence="1" id="KW-0472">Membrane</keyword>